<sequence>MPRLLPAFAGLLLLAAAALPAAGQDAAPRARRIVALDWGLAETLIALGIPPIGVPETRSYADWVVAPPLPAGVAEVGLRLEPNPEILQQLAPDLILTIAEHEAIRPLLARIAPTLALPIYGPEGRPYDRAVAATGRLARLTGREAQGEALIATAETVMARARARFAGSGDGRSVYVVSFLDGRHVRVYGKGGLFQDVLDRLGLRNAWQGETNGWGFATIGIERLADDPDASLIVLEPLPHDAQRTFRGSRLWRNLPFVRAGRVHRLPPVLMFGTLPAAVRFAELLTATLLGEAPHE</sequence>
<name>A0ABT7ABE6_9HYPH</name>
<comment type="similarity">
    <text evidence="2">Belongs to the bacterial solute-binding protein 8 family.</text>
</comment>
<dbReference type="InterPro" id="IPR002491">
    <property type="entry name" value="ABC_transptr_periplasmic_BD"/>
</dbReference>
<feature type="signal peptide" evidence="6">
    <location>
        <begin position="1"/>
        <end position="21"/>
    </location>
</feature>
<evidence type="ECO:0000259" key="7">
    <source>
        <dbReference type="PROSITE" id="PS50983"/>
    </source>
</evidence>
<dbReference type="PRINTS" id="PR01715">
    <property type="entry name" value="FERRIBNDNGPP"/>
</dbReference>
<protein>
    <submittedName>
        <fullName evidence="8">ABC transporter substrate-binding protein</fullName>
    </submittedName>
</protein>
<gene>
    <name evidence="8" type="ORF">QNA08_00240</name>
</gene>
<dbReference type="InterPro" id="IPR051313">
    <property type="entry name" value="Bact_iron-sidero_bind"/>
</dbReference>
<dbReference type="Gene3D" id="3.40.50.1980">
    <property type="entry name" value="Nitrogenase molybdenum iron protein domain"/>
    <property type="match status" value="2"/>
</dbReference>
<feature type="chain" id="PRO_5046902504" evidence="6">
    <location>
        <begin position="22"/>
        <end position="296"/>
    </location>
</feature>
<evidence type="ECO:0000256" key="3">
    <source>
        <dbReference type="ARBA" id="ARBA00022448"/>
    </source>
</evidence>
<evidence type="ECO:0000313" key="9">
    <source>
        <dbReference type="Proteomes" id="UP001321492"/>
    </source>
</evidence>
<dbReference type="PANTHER" id="PTHR30532">
    <property type="entry name" value="IRON III DICITRATE-BINDING PERIPLASMIC PROTEIN"/>
    <property type="match status" value="1"/>
</dbReference>
<evidence type="ECO:0000256" key="4">
    <source>
        <dbReference type="ARBA" id="ARBA00022496"/>
    </source>
</evidence>
<keyword evidence="4" id="KW-0410">Iron transport</keyword>
<evidence type="ECO:0000256" key="2">
    <source>
        <dbReference type="ARBA" id="ARBA00008814"/>
    </source>
</evidence>
<evidence type="ECO:0000313" key="8">
    <source>
        <dbReference type="EMBL" id="MDJ1156679.1"/>
    </source>
</evidence>
<evidence type="ECO:0000256" key="1">
    <source>
        <dbReference type="ARBA" id="ARBA00004196"/>
    </source>
</evidence>
<evidence type="ECO:0000256" key="6">
    <source>
        <dbReference type="SAM" id="SignalP"/>
    </source>
</evidence>
<comment type="subcellular location">
    <subcellularLocation>
        <location evidence="1">Cell envelope</location>
    </subcellularLocation>
</comment>
<keyword evidence="4" id="KW-0408">Iron</keyword>
<dbReference type="SUPFAM" id="SSF53807">
    <property type="entry name" value="Helical backbone' metal receptor"/>
    <property type="match status" value="1"/>
</dbReference>
<evidence type="ECO:0000256" key="5">
    <source>
        <dbReference type="ARBA" id="ARBA00022729"/>
    </source>
</evidence>
<dbReference type="RefSeq" id="WP_283738683.1">
    <property type="nucleotide sequence ID" value="NZ_JASJEV010000001.1"/>
</dbReference>
<keyword evidence="3" id="KW-0813">Transport</keyword>
<dbReference type="CDD" id="cd01146">
    <property type="entry name" value="FhuD"/>
    <property type="match status" value="1"/>
</dbReference>
<reference evidence="8 9" key="1">
    <citation type="submission" date="2023-05" db="EMBL/GenBank/DDBJ databases">
        <title>Chelatococcus sp. nov., a moderately thermophilic bacterium isolated from hot spring microbial mat.</title>
        <authorList>
            <person name="Hu C.-J."/>
            <person name="Li W.-J."/>
        </authorList>
    </citation>
    <scope>NUCLEOTIDE SEQUENCE [LARGE SCALE GENOMIC DNA]</scope>
    <source>
        <strain evidence="8 9">SYSU G07232</strain>
    </source>
</reference>
<accession>A0ABT7ABE6</accession>
<dbReference type="PANTHER" id="PTHR30532:SF1">
    <property type="entry name" value="IRON(3+)-HYDROXAMATE-BINDING PROTEIN FHUD"/>
    <property type="match status" value="1"/>
</dbReference>
<dbReference type="Pfam" id="PF01497">
    <property type="entry name" value="Peripla_BP_2"/>
    <property type="match status" value="1"/>
</dbReference>
<keyword evidence="4" id="KW-0406">Ion transport</keyword>
<dbReference type="PROSITE" id="PS50983">
    <property type="entry name" value="FE_B12_PBP"/>
    <property type="match status" value="1"/>
</dbReference>
<proteinExistence type="inferred from homology"/>
<comment type="caution">
    <text evidence="8">The sequence shown here is derived from an EMBL/GenBank/DDBJ whole genome shotgun (WGS) entry which is preliminary data.</text>
</comment>
<keyword evidence="5 6" id="KW-0732">Signal</keyword>
<dbReference type="EMBL" id="JASJEV010000001">
    <property type="protein sequence ID" value="MDJ1156679.1"/>
    <property type="molecule type" value="Genomic_DNA"/>
</dbReference>
<organism evidence="8 9">
    <name type="scientific">Chelatococcus albus</name>
    <dbReference type="NCBI Taxonomy" id="3047466"/>
    <lineage>
        <taxon>Bacteria</taxon>
        <taxon>Pseudomonadati</taxon>
        <taxon>Pseudomonadota</taxon>
        <taxon>Alphaproteobacteria</taxon>
        <taxon>Hyphomicrobiales</taxon>
        <taxon>Chelatococcaceae</taxon>
        <taxon>Chelatococcus</taxon>
    </lineage>
</organism>
<keyword evidence="9" id="KW-1185">Reference proteome</keyword>
<feature type="domain" description="Fe/B12 periplasmic-binding" evidence="7">
    <location>
        <begin position="32"/>
        <end position="293"/>
    </location>
</feature>
<dbReference type="Proteomes" id="UP001321492">
    <property type="component" value="Unassembled WGS sequence"/>
</dbReference>